<evidence type="ECO:0000259" key="4">
    <source>
        <dbReference type="Pfam" id="PF03160"/>
    </source>
</evidence>
<dbReference type="PANTHER" id="PTHR46682">
    <property type="entry name" value="ADHESION G-PROTEIN COUPLED RECEPTOR V1"/>
    <property type="match status" value="1"/>
</dbReference>
<dbReference type="GO" id="GO:0071277">
    <property type="term" value="P:cellular response to calcium ion"/>
    <property type="evidence" value="ECO:0007669"/>
    <property type="project" value="TreeGrafter"/>
</dbReference>
<evidence type="ECO:0000256" key="2">
    <source>
        <dbReference type="ARBA" id="ARBA00022737"/>
    </source>
</evidence>
<organism evidence="5 6">
    <name type="scientific">Oncorhynchus mykiss</name>
    <name type="common">Rainbow trout</name>
    <name type="synonym">Salmo gairdneri</name>
    <dbReference type="NCBI Taxonomy" id="8022"/>
    <lineage>
        <taxon>Eukaryota</taxon>
        <taxon>Metazoa</taxon>
        <taxon>Chordata</taxon>
        <taxon>Craniata</taxon>
        <taxon>Vertebrata</taxon>
        <taxon>Euteleostomi</taxon>
        <taxon>Actinopterygii</taxon>
        <taxon>Neopterygii</taxon>
        <taxon>Teleostei</taxon>
        <taxon>Protacanthopterygii</taxon>
        <taxon>Salmoniformes</taxon>
        <taxon>Salmonidae</taxon>
        <taxon>Salmoninae</taxon>
        <taxon>Oncorhynchus</taxon>
    </lineage>
</organism>
<dbReference type="AlphaFoldDB" id="A0A060ZDR9"/>
<protein>
    <recommendedName>
        <fullName evidence="4">Calx-beta domain-containing protein</fullName>
    </recommendedName>
</protein>
<dbReference type="GO" id="GO:0007601">
    <property type="term" value="P:visual perception"/>
    <property type="evidence" value="ECO:0007669"/>
    <property type="project" value="TreeGrafter"/>
</dbReference>
<evidence type="ECO:0000313" key="6">
    <source>
        <dbReference type="Proteomes" id="UP000193380"/>
    </source>
</evidence>
<evidence type="ECO:0000313" key="5">
    <source>
        <dbReference type="EMBL" id="CDQ99784.1"/>
    </source>
</evidence>
<dbReference type="GO" id="GO:0005737">
    <property type="term" value="C:cytoplasm"/>
    <property type="evidence" value="ECO:0007669"/>
    <property type="project" value="TreeGrafter"/>
</dbReference>
<accession>A0A060ZDR9</accession>
<gene>
    <name evidence="5" type="ORF">GSONMT00019153001</name>
</gene>
<dbReference type="STRING" id="8022.A0A060ZDR9"/>
<dbReference type="Gene3D" id="2.60.40.2030">
    <property type="match status" value="3"/>
</dbReference>
<dbReference type="InterPro" id="IPR038081">
    <property type="entry name" value="CalX-like_sf"/>
</dbReference>
<dbReference type="GO" id="GO:0016020">
    <property type="term" value="C:membrane"/>
    <property type="evidence" value="ECO:0007669"/>
    <property type="project" value="InterPro"/>
</dbReference>
<dbReference type="Pfam" id="PF03160">
    <property type="entry name" value="Calx-beta"/>
    <property type="match status" value="3"/>
</dbReference>
<dbReference type="Proteomes" id="UP000193380">
    <property type="component" value="Unassembled WGS sequence"/>
</dbReference>
<feature type="domain" description="Calx-beta" evidence="4">
    <location>
        <begin position="238"/>
        <end position="348"/>
    </location>
</feature>
<dbReference type="PaxDb" id="8022-A0A060ZDR9"/>
<dbReference type="GO" id="GO:0032420">
    <property type="term" value="C:stereocilium"/>
    <property type="evidence" value="ECO:0007669"/>
    <property type="project" value="TreeGrafter"/>
</dbReference>
<sequence>MYELNSVSNRSDFIPSYGELRFVPGDQELEIAVNVVNDDVPEEDEQFRVVLKNPKGGAEIGFGGQVTVLIPANDDAHGVIGFTQGSLSVEVEELTKGNPVSLSVERRRGTFRRLTIHWAANGSLEDIFPTSGVVSLSLSTSLSLMANFHVTFSQGQVVATINLTVLADSIPELKERVTITLLDVTTVGLDQHSSGALIDPQRAQALLTILPNGSPYGLIGWHLDSQYLLTQEPQKSPTNVTLTIVREQEASGEVAVHYQTGPALSKPPSNQASAPQDYTPREGTVIMKENATLALITITILPDEAPELAESFLVNITGVELVGGLTGAAQPSVKRPGMEVAEVTIQENDDPRGVLQFNVSQVIPYTTTSTHMLHNYP</sequence>
<dbReference type="GO" id="GO:0001965">
    <property type="term" value="F:G-protein alpha-subunit binding"/>
    <property type="evidence" value="ECO:0007669"/>
    <property type="project" value="TreeGrafter"/>
</dbReference>
<dbReference type="GO" id="GO:0007605">
    <property type="term" value="P:sensory perception of sound"/>
    <property type="evidence" value="ECO:0007669"/>
    <property type="project" value="TreeGrafter"/>
</dbReference>
<dbReference type="PANTHER" id="PTHR46682:SF1">
    <property type="entry name" value="ADHESION G-PROTEIN COUPLED RECEPTOR V1"/>
    <property type="match status" value="1"/>
</dbReference>
<evidence type="ECO:0000256" key="1">
    <source>
        <dbReference type="ARBA" id="ARBA00022729"/>
    </source>
</evidence>
<evidence type="ECO:0000256" key="3">
    <source>
        <dbReference type="ARBA" id="ARBA00022837"/>
    </source>
</evidence>
<dbReference type="InterPro" id="IPR026919">
    <property type="entry name" value="ADGRV1"/>
</dbReference>
<name>A0A060ZDR9_ONCMY</name>
<dbReference type="GO" id="GO:0010855">
    <property type="term" value="F:adenylate cyclase inhibitor activity"/>
    <property type="evidence" value="ECO:0007669"/>
    <property type="project" value="TreeGrafter"/>
</dbReference>
<keyword evidence="3" id="KW-0106">Calcium</keyword>
<dbReference type="EMBL" id="FR950043">
    <property type="protein sequence ID" value="CDQ99784.1"/>
    <property type="molecule type" value="Genomic_DNA"/>
</dbReference>
<dbReference type="GO" id="GO:0004930">
    <property type="term" value="F:G protein-coupled receptor activity"/>
    <property type="evidence" value="ECO:0007669"/>
    <property type="project" value="InterPro"/>
</dbReference>
<keyword evidence="2" id="KW-0677">Repeat</keyword>
<keyword evidence="1" id="KW-0732">Signal</keyword>
<reference evidence="5" key="1">
    <citation type="journal article" date="2014" name="Nat. Commun.">
        <title>The rainbow trout genome provides novel insights into evolution after whole-genome duplication in vertebrates.</title>
        <authorList>
            <person name="Berthelot C."/>
            <person name="Brunet F."/>
            <person name="Chalopin D."/>
            <person name="Juanchich A."/>
            <person name="Bernard M."/>
            <person name="Noel B."/>
            <person name="Bento P."/>
            <person name="Da Silva C."/>
            <person name="Labadie K."/>
            <person name="Alberti A."/>
            <person name="Aury J.M."/>
            <person name="Louis A."/>
            <person name="Dehais P."/>
            <person name="Bardou P."/>
            <person name="Montfort J."/>
            <person name="Klopp C."/>
            <person name="Cabau C."/>
            <person name="Gaspin C."/>
            <person name="Thorgaard G.H."/>
            <person name="Boussaha M."/>
            <person name="Quillet E."/>
            <person name="Guyomard R."/>
            <person name="Galiana D."/>
            <person name="Bobe J."/>
            <person name="Volff J.N."/>
            <person name="Genet C."/>
            <person name="Wincker P."/>
            <person name="Jaillon O."/>
            <person name="Roest Crollius H."/>
            <person name="Guiguen Y."/>
        </authorList>
    </citation>
    <scope>NUCLEOTIDE SEQUENCE [LARGE SCALE GENOMIC DNA]</scope>
</reference>
<dbReference type="SUPFAM" id="SSF141072">
    <property type="entry name" value="CalX-like"/>
    <property type="match status" value="3"/>
</dbReference>
<dbReference type="InterPro" id="IPR003644">
    <property type="entry name" value="Calx_beta"/>
</dbReference>
<feature type="domain" description="Calx-beta" evidence="4">
    <location>
        <begin position="11"/>
        <end position="70"/>
    </location>
</feature>
<proteinExistence type="predicted"/>
<reference evidence="5" key="2">
    <citation type="submission" date="2014-03" db="EMBL/GenBank/DDBJ databases">
        <authorList>
            <person name="Genoscope - CEA"/>
        </authorList>
    </citation>
    <scope>NUCLEOTIDE SEQUENCE</scope>
</reference>
<feature type="domain" description="Calx-beta" evidence="4">
    <location>
        <begin position="149"/>
        <end position="206"/>
    </location>
</feature>